<dbReference type="AlphaFoldDB" id="A0AB34HUK4"/>
<protein>
    <submittedName>
        <fullName evidence="2">Uncharacterized protein</fullName>
    </submittedName>
</protein>
<dbReference type="EMBL" id="JAIQCJ010000625">
    <property type="protein sequence ID" value="KAJ8795074.1"/>
    <property type="molecule type" value="Genomic_DNA"/>
</dbReference>
<feature type="region of interest" description="Disordered" evidence="1">
    <location>
        <begin position="34"/>
        <end position="59"/>
    </location>
</feature>
<reference evidence="2 3" key="1">
    <citation type="submission" date="2022-11" db="EMBL/GenBank/DDBJ databases">
        <title>Whole genome sequence of Eschrichtius robustus ER-17-0199.</title>
        <authorList>
            <person name="Bruniche-Olsen A."/>
            <person name="Black A.N."/>
            <person name="Fields C.J."/>
            <person name="Walden K."/>
            <person name="Dewoody J.A."/>
        </authorList>
    </citation>
    <scope>NUCLEOTIDE SEQUENCE [LARGE SCALE GENOMIC DNA]</scope>
    <source>
        <strain evidence="2">ER-17-0199</strain>
        <tissue evidence="2">Blubber</tissue>
    </source>
</reference>
<comment type="caution">
    <text evidence="2">The sequence shown here is derived from an EMBL/GenBank/DDBJ whole genome shotgun (WGS) entry which is preliminary data.</text>
</comment>
<feature type="region of interest" description="Disordered" evidence="1">
    <location>
        <begin position="92"/>
        <end position="116"/>
    </location>
</feature>
<sequence>MRGEPAASEAGVTLQQPEARCVFSRAVFTPPTSVLSLRSDQSPSLSSQPHPVRPGGLADKPLGLLSAARRRASVRESLRFALRTPVAALSSMAPKLPPSATRSLRPQRGFLEQFHV</sequence>
<keyword evidence="3" id="KW-1185">Reference proteome</keyword>
<dbReference type="Proteomes" id="UP001159641">
    <property type="component" value="Unassembled WGS sequence"/>
</dbReference>
<name>A0AB34HUK4_ESCRO</name>
<evidence type="ECO:0000313" key="2">
    <source>
        <dbReference type="EMBL" id="KAJ8795074.1"/>
    </source>
</evidence>
<evidence type="ECO:0000313" key="3">
    <source>
        <dbReference type="Proteomes" id="UP001159641"/>
    </source>
</evidence>
<feature type="compositionally biased region" description="Low complexity" evidence="1">
    <location>
        <begin position="35"/>
        <end position="49"/>
    </location>
</feature>
<accession>A0AB34HUK4</accession>
<organism evidence="2 3">
    <name type="scientific">Eschrichtius robustus</name>
    <name type="common">California gray whale</name>
    <name type="synonym">Eschrichtius gibbosus</name>
    <dbReference type="NCBI Taxonomy" id="9764"/>
    <lineage>
        <taxon>Eukaryota</taxon>
        <taxon>Metazoa</taxon>
        <taxon>Chordata</taxon>
        <taxon>Craniata</taxon>
        <taxon>Vertebrata</taxon>
        <taxon>Euteleostomi</taxon>
        <taxon>Mammalia</taxon>
        <taxon>Eutheria</taxon>
        <taxon>Laurasiatheria</taxon>
        <taxon>Artiodactyla</taxon>
        <taxon>Whippomorpha</taxon>
        <taxon>Cetacea</taxon>
        <taxon>Mysticeti</taxon>
        <taxon>Eschrichtiidae</taxon>
        <taxon>Eschrichtius</taxon>
    </lineage>
</organism>
<evidence type="ECO:0000256" key="1">
    <source>
        <dbReference type="SAM" id="MobiDB-lite"/>
    </source>
</evidence>
<gene>
    <name evidence="2" type="ORF">J1605_018661</name>
</gene>
<proteinExistence type="predicted"/>